<protein>
    <submittedName>
        <fullName evidence="1">Uncharacterized protein</fullName>
    </submittedName>
</protein>
<evidence type="ECO:0000313" key="1">
    <source>
        <dbReference type="EMBL" id="JAN79505.1"/>
    </source>
</evidence>
<sequence length="71" mass="8359">MIDISLVCQWEKRVTKESHCNKTMGMQQYNGLASATGSLFSHFDTRIILAFNFYLIELLCRKCQPYRNTRH</sequence>
<dbReference type="EMBL" id="GDIQ01015232">
    <property type="protein sequence ID" value="JAN79505.1"/>
    <property type="molecule type" value="Transcribed_RNA"/>
</dbReference>
<name>A0A0P6HTB4_9CRUS</name>
<accession>A0A0P6HTB4</accession>
<proteinExistence type="predicted"/>
<dbReference type="AlphaFoldDB" id="A0A0P6HTB4"/>
<reference evidence="1" key="1">
    <citation type="submission" date="2015-10" db="EMBL/GenBank/DDBJ databases">
        <title>EvidentialGene: Evidence-directed Construction of Complete mRNA Transcriptomes without Genomes.</title>
        <authorList>
            <person name="Gilbert D.G."/>
        </authorList>
    </citation>
    <scope>NUCLEOTIDE SEQUENCE</scope>
</reference>
<organism evidence="1">
    <name type="scientific">Daphnia magna</name>
    <dbReference type="NCBI Taxonomy" id="35525"/>
    <lineage>
        <taxon>Eukaryota</taxon>
        <taxon>Metazoa</taxon>
        <taxon>Ecdysozoa</taxon>
        <taxon>Arthropoda</taxon>
        <taxon>Crustacea</taxon>
        <taxon>Branchiopoda</taxon>
        <taxon>Diplostraca</taxon>
        <taxon>Cladocera</taxon>
        <taxon>Anomopoda</taxon>
        <taxon>Daphniidae</taxon>
        <taxon>Daphnia</taxon>
    </lineage>
</organism>